<accession>A0A1G9DYL2</accession>
<evidence type="ECO:0000313" key="2">
    <source>
        <dbReference type="Proteomes" id="UP000199305"/>
    </source>
</evidence>
<protein>
    <recommendedName>
        <fullName evidence="3">Peptidase propeptide and YPEB domain-containing protein</fullName>
    </recommendedName>
</protein>
<name>A0A1G9DYL2_9GAMM</name>
<dbReference type="EMBL" id="FNFH01000007">
    <property type="protein sequence ID" value="SDK68929.1"/>
    <property type="molecule type" value="Genomic_DNA"/>
</dbReference>
<dbReference type="OrthoDB" id="5736254at2"/>
<evidence type="ECO:0000313" key="1">
    <source>
        <dbReference type="EMBL" id="SDK68929.1"/>
    </source>
</evidence>
<gene>
    <name evidence="1" type="ORF">SAMN05216212_2945</name>
</gene>
<dbReference type="Proteomes" id="UP000199305">
    <property type="component" value="Unassembled WGS sequence"/>
</dbReference>
<sequence length="108" mass="12017">MSLLAGILPSILLSGGLTMPIPPDPAIEPNINLYDSEDLYGEEPDVIALEVSTIRSRLRGLGYHPITSMEFENGRWSVIAYRGKRARFLRVEPNTGWVLSDRPADGRH</sequence>
<dbReference type="AlphaFoldDB" id="A0A1G9DYL2"/>
<proteinExistence type="predicted"/>
<evidence type="ECO:0008006" key="3">
    <source>
        <dbReference type="Google" id="ProtNLM"/>
    </source>
</evidence>
<reference evidence="2" key="1">
    <citation type="submission" date="2016-10" db="EMBL/GenBank/DDBJ databases">
        <authorList>
            <person name="Varghese N."/>
            <person name="Submissions S."/>
        </authorList>
    </citation>
    <scope>NUCLEOTIDE SEQUENCE [LARGE SCALE GENOMIC DNA]</scope>
    <source>
        <strain evidence="2">CGMCC 1.10658</strain>
    </source>
</reference>
<dbReference type="RefSeq" id="WP_139169591.1">
    <property type="nucleotide sequence ID" value="NZ_FNFH01000007.1"/>
</dbReference>
<keyword evidence="2" id="KW-1185">Reference proteome</keyword>
<organism evidence="1 2">
    <name type="scientific">Microbulbifer yueqingensis</name>
    <dbReference type="NCBI Taxonomy" id="658219"/>
    <lineage>
        <taxon>Bacteria</taxon>
        <taxon>Pseudomonadati</taxon>
        <taxon>Pseudomonadota</taxon>
        <taxon>Gammaproteobacteria</taxon>
        <taxon>Cellvibrionales</taxon>
        <taxon>Microbulbiferaceae</taxon>
        <taxon>Microbulbifer</taxon>
    </lineage>
</organism>